<dbReference type="OrthoDB" id="414774at2759"/>
<comment type="caution">
    <text evidence="2">The sequence shown here is derived from an EMBL/GenBank/DDBJ whole genome shotgun (WGS) entry which is preliminary data.</text>
</comment>
<evidence type="ECO:0008006" key="4">
    <source>
        <dbReference type="Google" id="ProtNLM"/>
    </source>
</evidence>
<protein>
    <recommendedName>
        <fullName evidence="4">TPR domain protein</fullName>
    </recommendedName>
</protein>
<feature type="compositionally biased region" description="Basic and acidic residues" evidence="1">
    <location>
        <begin position="580"/>
        <end position="597"/>
    </location>
</feature>
<keyword evidence="3" id="KW-1185">Reference proteome</keyword>
<sequence>MLDIYQSVSNYPYKLGSHSRKVTTTNADAQTWFDRGLIWLFGFNLDEAARCFTQAVACDDACPMAHWGLAYALGPHYNFGWLSQGEAARTATVQKTFAAAQRALSVADASSDLTPVEKALVRAIQARYPQQAPPTTLEEFGEWNRGYADAMEGVYREFPDDLDVAALYADAMMTLTPWRLWDVSNGTPTPGARTLQAKVVLEKALGSPVAHGHPGLLHLYIHLMEMSPNPELAIPFANLLRGLTPDSGHLQHMPSHIDVLVGAYDQAATANQIAGTVDDVYLERHGLNSVYTTYVLHNITSLIFAAMMAGNSTAALQGCDRLEHILTETFLSTKEPRMADFAESFLSTRPHVLIRFGRWTDILSLPIPHDPVLYCVTTTTIHYAKAIAHAALDQIPPAVHHQQLFLAALATVPDSRLTYPNNCRKVLAVGQAMLDGEVAYRKGEHDLAFRRLHDAVAIEDGLGYSEPPAWMVPTRHAAAALLLEQDHVREAARLYADDLGVAFEGKQPALPRARRHPRNMWALAGYGECLGRLGMEGERGEVERELERARRGADVRGEVSCFCRTGKGGEVRGNVFGKGQEPRQGRDEGVGKTLEKL</sequence>
<dbReference type="PANTHER" id="PTHR45588">
    <property type="entry name" value="TPR DOMAIN-CONTAINING PROTEIN"/>
    <property type="match status" value="1"/>
</dbReference>
<dbReference type="PANTHER" id="PTHR45588:SF1">
    <property type="entry name" value="WW DOMAIN-CONTAINING PROTEIN"/>
    <property type="match status" value="1"/>
</dbReference>
<evidence type="ECO:0000313" key="2">
    <source>
        <dbReference type="EMBL" id="KAG8624176.1"/>
    </source>
</evidence>
<proteinExistence type="predicted"/>
<dbReference type="PROSITE" id="PS50890">
    <property type="entry name" value="PUA"/>
    <property type="match status" value="1"/>
</dbReference>
<dbReference type="AlphaFoldDB" id="A0A8K0KUE3"/>
<dbReference type="Proteomes" id="UP000809789">
    <property type="component" value="Unassembled WGS sequence"/>
</dbReference>
<feature type="region of interest" description="Disordered" evidence="1">
    <location>
        <begin position="573"/>
        <end position="597"/>
    </location>
</feature>
<reference evidence="2" key="1">
    <citation type="submission" date="2021-07" db="EMBL/GenBank/DDBJ databases">
        <title>Elsinoe batatas strain:CRI-CJ2 Genome sequencing and assembly.</title>
        <authorList>
            <person name="Huang L."/>
        </authorList>
    </citation>
    <scope>NUCLEOTIDE SEQUENCE</scope>
    <source>
        <strain evidence="2">CRI-CJ2</strain>
    </source>
</reference>
<dbReference type="EMBL" id="JAESVG020000010">
    <property type="protein sequence ID" value="KAG8624176.1"/>
    <property type="molecule type" value="Genomic_DNA"/>
</dbReference>
<evidence type="ECO:0000256" key="1">
    <source>
        <dbReference type="SAM" id="MobiDB-lite"/>
    </source>
</evidence>
<accession>A0A8K0KUE3</accession>
<gene>
    <name evidence="2" type="ORF">KVT40_009152</name>
</gene>
<evidence type="ECO:0000313" key="3">
    <source>
        <dbReference type="Proteomes" id="UP000809789"/>
    </source>
</evidence>
<organism evidence="2 3">
    <name type="scientific">Elsinoe batatas</name>
    <dbReference type="NCBI Taxonomy" id="2601811"/>
    <lineage>
        <taxon>Eukaryota</taxon>
        <taxon>Fungi</taxon>
        <taxon>Dikarya</taxon>
        <taxon>Ascomycota</taxon>
        <taxon>Pezizomycotina</taxon>
        <taxon>Dothideomycetes</taxon>
        <taxon>Dothideomycetidae</taxon>
        <taxon>Myriangiales</taxon>
        <taxon>Elsinoaceae</taxon>
        <taxon>Elsinoe</taxon>
    </lineage>
</organism>
<name>A0A8K0KUE3_9PEZI</name>